<organism evidence="1 2">
    <name type="scientific">Stentor coeruleus</name>
    <dbReference type="NCBI Taxonomy" id="5963"/>
    <lineage>
        <taxon>Eukaryota</taxon>
        <taxon>Sar</taxon>
        <taxon>Alveolata</taxon>
        <taxon>Ciliophora</taxon>
        <taxon>Postciliodesmatophora</taxon>
        <taxon>Heterotrichea</taxon>
        <taxon>Heterotrichida</taxon>
        <taxon>Stentoridae</taxon>
        <taxon>Stentor</taxon>
    </lineage>
</organism>
<dbReference type="EMBL" id="MPUH01000068">
    <property type="protein sequence ID" value="OMJ92105.1"/>
    <property type="molecule type" value="Genomic_DNA"/>
</dbReference>
<keyword evidence="2" id="KW-1185">Reference proteome</keyword>
<sequence length="229" mass="26816">MITSSRDLYRSFSAKRTKGRIDNEIIKSVRERKGMPSLTYIPAQSARNLTKILKCRSQLSVASKLSPPVYSPERNLSKKLLTKDPNFQDSPCKNRLYRTDRNKQQHIDSLNNLVQKCIKVRSDFYNPNVLSGIQSYSNSMGNLKKAIEKCQFEEQHHNDTEPLQSEDILRDDSKMLRQQMCYVENLRKKSKQVWKFQSHAISRRTERLVASIARKLNERNFLMNNYKVV</sequence>
<accession>A0A1R2CSZ2</accession>
<dbReference type="Proteomes" id="UP000187209">
    <property type="component" value="Unassembled WGS sequence"/>
</dbReference>
<protein>
    <submittedName>
        <fullName evidence="1">Uncharacterized protein</fullName>
    </submittedName>
</protein>
<evidence type="ECO:0000313" key="2">
    <source>
        <dbReference type="Proteomes" id="UP000187209"/>
    </source>
</evidence>
<reference evidence="1 2" key="1">
    <citation type="submission" date="2016-11" db="EMBL/GenBank/DDBJ databases">
        <title>The macronuclear genome of Stentor coeruleus: a giant cell with tiny introns.</title>
        <authorList>
            <person name="Slabodnick M."/>
            <person name="Ruby J.G."/>
            <person name="Reiff S.B."/>
            <person name="Swart E.C."/>
            <person name="Gosai S."/>
            <person name="Prabakaran S."/>
            <person name="Witkowska E."/>
            <person name="Larue G.E."/>
            <person name="Fisher S."/>
            <person name="Freeman R.M."/>
            <person name="Gunawardena J."/>
            <person name="Chu W."/>
            <person name="Stover N.A."/>
            <person name="Gregory B.D."/>
            <person name="Nowacki M."/>
            <person name="Derisi J."/>
            <person name="Roy S.W."/>
            <person name="Marshall W.F."/>
            <person name="Sood P."/>
        </authorList>
    </citation>
    <scope>NUCLEOTIDE SEQUENCE [LARGE SCALE GENOMIC DNA]</scope>
    <source>
        <strain evidence="1">WM001</strain>
    </source>
</reference>
<comment type="caution">
    <text evidence="1">The sequence shown here is derived from an EMBL/GenBank/DDBJ whole genome shotgun (WGS) entry which is preliminary data.</text>
</comment>
<dbReference type="AlphaFoldDB" id="A0A1R2CSZ2"/>
<proteinExistence type="predicted"/>
<evidence type="ECO:0000313" key="1">
    <source>
        <dbReference type="EMBL" id="OMJ92105.1"/>
    </source>
</evidence>
<name>A0A1R2CSZ2_9CILI</name>
<gene>
    <name evidence="1" type="ORF">SteCoe_5203</name>
</gene>